<dbReference type="KEGG" id="ehh:EHF_0172"/>
<reference evidence="1 2" key="1">
    <citation type="submission" date="2014-03" db="EMBL/GenBank/DDBJ databases">
        <title>Sequencing and Comparison of Genomes and Transcriptome Profiles of Human Ehrlichiosis Agents.</title>
        <authorList>
            <person name="Lin M."/>
            <person name="Daugherty S.C."/>
            <person name="Nagaraj S."/>
            <person name="Cheng Z."/>
            <person name="Xiong Q."/>
            <person name="Lin F.-Y."/>
            <person name="Sengamalay N."/>
            <person name="Ott S."/>
            <person name="Godinez A."/>
            <person name="Tallon L.J."/>
            <person name="Sadzewicz L."/>
            <person name="Fraser C.M."/>
            <person name="Dunning Hotopp J.C."/>
            <person name="Rikihisa Y."/>
        </authorList>
    </citation>
    <scope>NUCLEOTIDE SEQUENCE [LARGE SCALE GENOMIC DNA]</scope>
    <source>
        <strain evidence="1 2">HF</strain>
    </source>
</reference>
<sequence length="41" mass="4979">MSGDFFNNTWLYLYHLRNKCKLLNTLIMVLCHSDNRIFNTK</sequence>
<dbReference type="HOGENOM" id="CLU_3269347_0_0_5"/>
<gene>
    <name evidence="1" type="ORF">EHF_0172</name>
</gene>
<accession>X5H158</accession>
<organism evidence="1 2">
    <name type="scientific">Ehrlichia japonica</name>
    <dbReference type="NCBI Taxonomy" id="391036"/>
    <lineage>
        <taxon>Bacteria</taxon>
        <taxon>Pseudomonadati</taxon>
        <taxon>Pseudomonadota</taxon>
        <taxon>Alphaproteobacteria</taxon>
        <taxon>Rickettsiales</taxon>
        <taxon>Anaplasmataceae</taxon>
        <taxon>Ehrlichia</taxon>
    </lineage>
</organism>
<evidence type="ECO:0000313" key="2">
    <source>
        <dbReference type="Proteomes" id="UP000023762"/>
    </source>
</evidence>
<dbReference type="STRING" id="391036.EHF_0172"/>
<name>X5H158_9RICK</name>
<evidence type="ECO:0000313" key="1">
    <source>
        <dbReference type="EMBL" id="AHX04514.1"/>
    </source>
</evidence>
<dbReference type="AlphaFoldDB" id="X5H158"/>
<protein>
    <submittedName>
        <fullName evidence="1">Uncharacterized protein</fullName>
    </submittedName>
</protein>
<dbReference type="EMBL" id="CP007474">
    <property type="protein sequence ID" value="AHX04514.1"/>
    <property type="molecule type" value="Genomic_DNA"/>
</dbReference>
<proteinExistence type="predicted"/>
<dbReference type="Proteomes" id="UP000023762">
    <property type="component" value="Chromosome"/>
</dbReference>
<keyword evidence="2" id="KW-1185">Reference proteome</keyword>